<evidence type="ECO:0000313" key="2">
    <source>
        <dbReference type="EMBL" id="VFK41942.1"/>
    </source>
</evidence>
<dbReference type="AlphaFoldDB" id="A0A450YK86"/>
<dbReference type="InterPro" id="IPR026022">
    <property type="entry name" value="PhoU_dom"/>
</dbReference>
<evidence type="ECO:0000259" key="1">
    <source>
        <dbReference type="Pfam" id="PF01895"/>
    </source>
</evidence>
<dbReference type="InterPro" id="IPR038078">
    <property type="entry name" value="PhoU-like_sf"/>
</dbReference>
<dbReference type="Gene3D" id="1.20.58.220">
    <property type="entry name" value="Phosphate transport system protein phou homolog 2, domain 2"/>
    <property type="match status" value="1"/>
</dbReference>
<dbReference type="EMBL" id="CAADFT010000015">
    <property type="protein sequence ID" value="VFK41942.1"/>
    <property type="molecule type" value="Genomic_DNA"/>
</dbReference>
<feature type="domain" description="PhoU" evidence="1">
    <location>
        <begin position="9"/>
        <end position="68"/>
    </location>
</feature>
<dbReference type="Pfam" id="PF01895">
    <property type="entry name" value="PhoU"/>
    <property type="match status" value="1"/>
</dbReference>
<reference evidence="2" key="1">
    <citation type="submission" date="2019-02" db="EMBL/GenBank/DDBJ databases">
        <authorList>
            <person name="Gruber-Vodicka R. H."/>
            <person name="Seah K. B. B."/>
        </authorList>
    </citation>
    <scope>NUCLEOTIDE SEQUENCE</scope>
    <source>
        <strain evidence="2">BECK_BZ125</strain>
    </source>
</reference>
<dbReference type="SUPFAM" id="SSF109755">
    <property type="entry name" value="PhoU-like"/>
    <property type="match status" value="1"/>
</dbReference>
<accession>A0A450YK86</accession>
<name>A0A450YK86_9GAMM</name>
<sequence>MHTKQCLRHGELAKRQLDDAMTALIEGDDALVESVIDNDDRLDNMKSDINGACILPIMRQTLHVRFAICHERHQ</sequence>
<gene>
    <name evidence="2" type="ORF">BECKTC1821E_GA0114239_101540</name>
</gene>
<proteinExistence type="predicted"/>
<organism evidence="2">
    <name type="scientific">Candidatus Kentrum sp. TC</name>
    <dbReference type="NCBI Taxonomy" id="2126339"/>
    <lineage>
        <taxon>Bacteria</taxon>
        <taxon>Pseudomonadati</taxon>
        <taxon>Pseudomonadota</taxon>
        <taxon>Gammaproteobacteria</taxon>
        <taxon>Candidatus Kentrum</taxon>
    </lineage>
</organism>
<protein>
    <submittedName>
        <fullName evidence="2">PhoU domain-containing protein</fullName>
    </submittedName>
</protein>